<dbReference type="SFLD" id="SFLDS00019">
    <property type="entry name" value="Glutathione_Transferase_(cytos"/>
    <property type="match status" value="1"/>
</dbReference>
<dbReference type="SFLD" id="SFLDG01154">
    <property type="entry name" value="Main.5:_Phi-like"/>
    <property type="match status" value="1"/>
</dbReference>
<dbReference type="OrthoDB" id="249703at2759"/>
<dbReference type="InterPro" id="IPR004045">
    <property type="entry name" value="Glutathione_S-Trfase_N"/>
</dbReference>
<dbReference type="Gene3D" id="1.20.1050.10">
    <property type="match status" value="1"/>
</dbReference>
<dbReference type="Pfam" id="PF02798">
    <property type="entry name" value="GST_N"/>
    <property type="match status" value="1"/>
</dbReference>
<dbReference type="CDD" id="cd03053">
    <property type="entry name" value="GST_N_Phi"/>
    <property type="match status" value="1"/>
</dbReference>
<dbReference type="InterPro" id="IPR036282">
    <property type="entry name" value="Glutathione-S-Trfase_C_sf"/>
</dbReference>
<dbReference type="InterPro" id="IPR040079">
    <property type="entry name" value="Glutathione_S-Trfase"/>
</dbReference>
<dbReference type="GO" id="GO:0005737">
    <property type="term" value="C:cytoplasm"/>
    <property type="evidence" value="ECO:0007669"/>
    <property type="project" value="TreeGrafter"/>
</dbReference>
<dbReference type="InterPro" id="IPR004046">
    <property type="entry name" value="GST_C"/>
</dbReference>
<protein>
    <recommendedName>
        <fullName evidence="1">glutathione transferase</fullName>
        <ecNumber evidence="1">2.5.1.18</ecNumber>
    </recommendedName>
</protein>
<dbReference type="GO" id="GO:0043295">
    <property type="term" value="F:glutathione binding"/>
    <property type="evidence" value="ECO:0007669"/>
    <property type="project" value="TreeGrafter"/>
</dbReference>
<dbReference type="GO" id="GO:0004364">
    <property type="term" value="F:glutathione transferase activity"/>
    <property type="evidence" value="ECO:0007669"/>
    <property type="project" value="UniProtKB-EC"/>
</dbReference>
<dbReference type="SUPFAM" id="SSF52833">
    <property type="entry name" value="Thioredoxin-like"/>
    <property type="match status" value="1"/>
</dbReference>
<sequence>MVLKLYGVSQSRATVRAATILVEKGVPFEFISIDFANKQHKSPEYLKKQPFGQVPYIDDDGFILYESRAIGRYIAEKYADQGPALIPTELKAKALFEQAASSELANFDPYASQIWREVVRPKKLGQEPNLAAFVKADSDLSAKLDVYDTILSKQRYLAGNEITLVDLFHLPFGSGLPLAGSELLDKKPNVARWWQDISSRPAWIAVKDGVKSTA</sequence>
<organism evidence="7">
    <name type="scientific">Psilocybe cubensis</name>
    <name type="common">Psychedelic mushroom</name>
    <name type="synonym">Stropharia cubensis</name>
    <dbReference type="NCBI Taxonomy" id="181762"/>
    <lineage>
        <taxon>Eukaryota</taxon>
        <taxon>Fungi</taxon>
        <taxon>Dikarya</taxon>
        <taxon>Basidiomycota</taxon>
        <taxon>Agaricomycotina</taxon>
        <taxon>Agaricomycetes</taxon>
        <taxon>Agaricomycetidae</taxon>
        <taxon>Agaricales</taxon>
        <taxon>Agaricineae</taxon>
        <taxon>Strophariaceae</taxon>
        <taxon>Psilocybe</taxon>
    </lineage>
</organism>
<dbReference type="PROSITE" id="PS50404">
    <property type="entry name" value="GST_NTER"/>
    <property type="match status" value="1"/>
</dbReference>
<dbReference type="AlphaFoldDB" id="A0A8H8CLK4"/>
<feature type="domain" description="GST C-terminal" evidence="6">
    <location>
        <begin position="89"/>
        <end position="214"/>
    </location>
</feature>
<evidence type="ECO:0000259" key="5">
    <source>
        <dbReference type="PROSITE" id="PS50404"/>
    </source>
</evidence>
<evidence type="ECO:0000313" key="7">
    <source>
        <dbReference type="EMBL" id="KAG5169893.1"/>
    </source>
</evidence>
<dbReference type="EC" id="2.5.1.18" evidence="1"/>
<dbReference type="PROSITE" id="PS50405">
    <property type="entry name" value="GST_CTER"/>
    <property type="match status" value="1"/>
</dbReference>
<dbReference type="Gene3D" id="3.40.30.10">
    <property type="entry name" value="Glutaredoxin"/>
    <property type="match status" value="1"/>
</dbReference>
<dbReference type="EMBL" id="JAFIQS010000004">
    <property type="protein sequence ID" value="KAG5169893.1"/>
    <property type="molecule type" value="Genomic_DNA"/>
</dbReference>
<keyword evidence="2" id="KW-0808">Transferase</keyword>
<evidence type="ECO:0000256" key="2">
    <source>
        <dbReference type="ARBA" id="ARBA00022679"/>
    </source>
</evidence>
<evidence type="ECO:0000259" key="6">
    <source>
        <dbReference type="PROSITE" id="PS50405"/>
    </source>
</evidence>
<evidence type="ECO:0000256" key="1">
    <source>
        <dbReference type="ARBA" id="ARBA00012452"/>
    </source>
</evidence>
<accession>A0A8H8CLK4</accession>
<name>A0A8H8CLK4_PSICU</name>
<dbReference type="PANTHER" id="PTHR43900">
    <property type="entry name" value="GLUTATHIONE S-TRANSFERASE RHO"/>
    <property type="match status" value="1"/>
</dbReference>
<comment type="catalytic activity">
    <reaction evidence="3">
        <text>RX + glutathione = an S-substituted glutathione + a halide anion + H(+)</text>
        <dbReference type="Rhea" id="RHEA:16437"/>
        <dbReference type="ChEBI" id="CHEBI:15378"/>
        <dbReference type="ChEBI" id="CHEBI:16042"/>
        <dbReference type="ChEBI" id="CHEBI:17792"/>
        <dbReference type="ChEBI" id="CHEBI:57925"/>
        <dbReference type="ChEBI" id="CHEBI:90779"/>
        <dbReference type="EC" id="2.5.1.18"/>
    </reaction>
</comment>
<comment type="caution">
    <text evidence="7">The sequence shown here is derived from an EMBL/GenBank/DDBJ whole genome shotgun (WGS) entry which is preliminary data.</text>
</comment>
<feature type="domain" description="GST N-terminal" evidence="5">
    <location>
        <begin position="1"/>
        <end position="82"/>
    </location>
</feature>
<dbReference type="InterPro" id="IPR010987">
    <property type="entry name" value="Glutathione-S-Trfase_C-like"/>
</dbReference>
<dbReference type="GO" id="GO:0006749">
    <property type="term" value="P:glutathione metabolic process"/>
    <property type="evidence" value="ECO:0007669"/>
    <property type="project" value="TreeGrafter"/>
</dbReference>
<dbReference type="PANTHER" id="PTHR43900:SF3">
    <property type="entry name" value="GLUTATHIONE S-TRANSFERASE RHO"/>
    <property type="match status" value="1"/>
</dbReference>
<gene>
    <name evidence="7" type="ORF">JR316_004275</name>
</gene>
<dbReference type="SFLD" id="SFLDG00358">
    <property type="entry name" value="Main_(cytGST)"/>
    <property type="match status" value="1"/>
</dbReference>
<evidence type="ECO:0000256" key="4">
    <source>
        <dbReference type="RuleBase" id="RU003494"/>
    </source>
</evidence>
<proteinExistence type="inferred from homology"/>
<dbReference type="Pfam" id="PF00043">
    <property type="entry name" value="GST_C"/>
    <property type="match status" value="1"/>
</dbReference>
<comment type="similarity">
    <text evidence="4">Belongs to the GST superfamily.</text>
</comment>
<dbReference type="SUPFAM" id="SSF47616">
    <property type="entry name" value="GST C-terminal domain-like"/>
    <property type="match status" value="1"/>
</dbReference>
<dbReference type="InterPro" id="IPR036249">
    <property type="entry name" value="Thioredoxin-like_sf"/>
</dbReference>
<dbReference type="FunFam" id="3.40.30.10:FF:000016">
    <property type="entry name" value="Glutathione S-transferase F2"/>
    <property type="match status" value="1"/>
</dbReference>
<evidence type="ECO:0000256" key="3">
    <source>
        <dbReference type="ARBA" id="ARBA00047960"/>
    </source>
</evidence>
<reference evidence="7" key="1">
    <citation type="submission" date="2021-02" db="EMBL/GenBank/DDBJ databases">
        <title>Psilocybe cubensis genome.</title>
        <authorList>
            <person name="Mckernan K.J."/>
            <person name="Crawford S."/>
            <person name="Trippe A."/>
            <person name="Kane L.T."/>
            <person name="Mclaughlin S."/>
        </authorList>
    </citation>
    <scope>NUCLEOTIDE SEQUENCE [LARGE SCALE GENOMIC DNA]</scope>
    <source>
        <strain evidence="7">MGC-MH-2018</strain>
    </source>
</reference>